<evidence type="ECO:0000256" key="4">
    <source>
        <dbReference type="ARBA" id="ARBA00022692"/>
    </source>
</evidence>
<sequence>MLPVLLDLKFIKIYTMGVFVVLAFFWSSFLLWKLIRLSSFKEEDMFDAFFNSLLGGLLFGRLIYVFLHFSEFGFNILKIVLVNGYPGFSLYGMYAGIIISLLLWTYVKKIKFTEIIDYFVPPAFLALAIGKLGSFFSGLEVGTKTKFILSVKYANMDGMRNITPLYESILFFILTLIAYRLLFEIRKERLKKGFTLYFLLWGQGLIYFLFDNIKQYHLYFINYSFNKMISIILLLTFSFYFVYYFRGLILGRVKDFKNLTIQYVKRSFKSIHSKAKKKDRRGAKKNNSSN</sequence>
<keyword evidence="3" id="KW-0808">Transferase</keyword>
<dbReference type="Proteomes" id="UP000177050">
    <property type="component" value="Unassembled WGS sequence"/>
</dbReference>
<feature type="transmembrane region" description="Helical" evidence="7">
    <location>
        <begin position="194"/>
        <end position="210"/>
    </location>
</feature>
<evidence type="ECO:0000256" key="5">
    <source>
        <dbReference type="ARBA" id="ARBA00022989"/>
    </source>
</evidence>
<dbReference type="GO" id="GO:0008961">
    <property type="term" value="F:phosphatidylglycerol-prolipoprotein diacylglyceryl transferase activity"/>
    <property type="evidence" value="ECO:0007669"/>
    <property type="project" value="InterPro"/>
</dbReference>
<comment type="similarity">
    <text evidence="1">Belongs to the Lgt family.</text>
</comment>
<evidence type="ECO:0000256" key="1">
    <source>
        <dbReference type="ARBA" id="ARBA00007150"/>
    </source>
</evidence>
<accession>A0A1F7L186</accession>
<organism evidence="8 9">
    <name type="scientific">Candidatus Roizmanbacteria bacterium RIFOXYD1_FULL_38_12</name>
    <dbReference type="NCBI Taxonomy" id="1802093"/>
    <lineage>
        <taxon>Bacteria</taxon>
        <taxon>Candidatus Roizmaniibacteriota</taxon>
    </lineage>
</organism>
<feature type="transmembrane region" description="Helical" evidence="7">
    <location>
        <begin position="119"/>
        <end position="139"/>
    </location>
</feature>
<feature type="transmembrane region" description="Helical" evidence="7">
    <location>
        <begin position="225"/>
        <end position="245"/>
    </location>
</feature>
<dbReference type="GO" id="GO:0005886">
    <property type="term" value="C:plasma membrane"/>
    <property type="evidence" value="ECO:0007669"/>
    <property type="project" value="InterPro"/>
</dbReference>
<reference evidence="8 9" key="1">
    <citation type="journal article" date="2016" name="Nat. Commun.">
        <title>Thousands of microbial genomes shed light on interconnected biogeochemical processes in an aquifer system.</title>
        <authorList>
            <person name="Anantharaman K."/>
            <person name="Brown C.T."/>
            <person name="Hug L.A."/>
            <person name="Sharon I."/>
            <person name="Castelle C.J."/>
            <person name="Probst A.J."/>
            <person name="Thomas B.C."/>
            <person name="Singh A."/>
            <person name="Wilkins M.J."/>
            <person name="Karaoz U."/>
            <person name="Brodie E.L."/>
            <person name="Williams K.H."/>
            <person name="Hubbard S.S."/>
            <person name="Banfield J.F."/>
        </authorList>
    </citation>
    <scope>NUCLEOTIDE SEQUENCE [LARGE SCALE GENOMIC DNA]</scope>
</reference>
<evidence type="ECO:0000313" key="8">
    <source>
        <dbReference type="EMBL" id="OGK73836.1"/>
    </source>
</evidence>
<evidence type="ECO:0008006" key="10">
    <source>
        <dbReference type="Google" id="ProtNLM"/>
    </source>
</evidence>
<dbReference type="EMBL" id="MGBR01000001">
    <property type="protein sequence ID" value="OGK73836.1"/>
    <property type="molecule type" value="Genomic_DNA"/>
</dbReference>
<protein>
    <recommendedName>
        <fullName evidence="10">Phosphatidylglycerol--prolipoprotein diacylglyceryl transferase</fullName>
    </recommendedName>
</protein>
<gene>
    <name evidence="8" type="ORF">A3K52_03580</name>
</gene>
<feature type="transmembrane region" description="Helical" evidence="7">
    <location>
        <begin position="13"/>
        <end position="34"/>
    </location>
</feature>
<dbReference type="GO" id="GO:0042158">
    <property type="term" value="P:lipoprotein biosynthetic process"/>
    <property type="evidence" value="ECO:0007669"/>
    <property type="project" value="InterPro"/>
</dbReference>
<dbReference type="PANTHER" id="PTHR30589:SF0">
    <property type="entry name" value="PHOSPHATIDYLGLYCEROL--PROLIPOPROTEIN DIACYLGLYCERYL TRANSFERASE"/>
    <property type="match status" value="1"/>
</dbReference>
<keyword evidence="6 7" id="KW-0472">Membrane</keyword>
<evidence type="ECO:0000256" key="7">
    <source>
        <dbReference type="SAM" id="Phobius"/>
    </source>
</evidence>
<feature type="transmembrane region" description="Helical" evidence="7">
    <location>
        <begin position="165"/>
        <end position="182"/>
    </location>
</feature>
<proteinExistence type="inferred from homology"/>
<name>A0A1F7L186_9BACT</name>
<evidence type="ECO:0000313" key="9">
    <source>
        <dbReference type="Proteomes" id="UP000177050"/>
    </source>
</evidence>
<comment type="caution">
    <text evidence="8">The sequence shown here is derived from an EMBL/GenBank/DDBJ whole genome shotgun (WGS) entry which is preliminary data.</text>
</comment>
<feature type="transmembrane region" description="Helical" evidence="7">
    <location>
        <begin position="87"/>
        <end position="107"/>
    </location>
</feature>
<keyword evidence="4 7" id="KW-0812">Transmembrane</keyword>
<dbReference type="AlphaFoldDB" id="A0A1F7L186"/>
<evidence type="ECO:0000256" key="2">
    <source>
        <dbReference type="ARBA" id="ARBA00022475"/>
    </source>
</evidence>
<evidence type="ECO:0000256" key="3">
    <source>
        <dbReference type="ARBA" id="ARBA00022679"/>
    </source>
</evidence>
<keyword evidence="5 7" id="KW-1133">Transmembrane helix</keyword>
<dbReference type="Pfam" id="PF01790">
    <property type="entry name" value="LGT"/>
    <property type="match status" value="1"/>
</dbReference>
<dbReference type="InterPro" id="IPR001640">
    <property type="entry name" value="Lgt"/>
</dbReference>
<feature type="transmembrane region" description="Helical" evidence="7">
    <location>
        <begin position="46"/>
        <end position="67"/>
    </location>
</feature>
<keyword evidence="2" id="KW-1003">Cell membrane</keyword>
<evidence type="ECO:0000256" key="6">
    <source>
        <dbReference type="ARBA" id="ARBA00023136"/>
    </source>
</evidence>
<dbReference type="PANTHER" id="PTHR30589">
    <property type="entry name" value="PROLIPOPROTEIN DIACYLGLYCERYL TRANSFERASE"/>
    <property type="match status" value="1"/>
</dbReference>